<feature type="domain" description="Protein kinase" evidence="11">
    <location>
        <begin position="4"/>
        <end position="262"/>
    </location>
</feature>
<feature type="compositionally biased region" description="Basic and acidic residues" evidence="10">
    <location>
        <begin position="440"/>
        <end position="460"/>
    </location>
</feature>
<dbReference type="GO" id="GO:0005524">
    <property type="term" value="F:ATP binding"/>
    <property type="evidence" value="ECO:0007669"/>
    <property type="project" value="UniProtKB-UniRule"/>
</dbReference>
<feature type="region of interest" description="Disordered" evidence="10">
    <location>
        <begin position="431"/>
        <end position="471"/>
    </location>
</feature>
<dbReference type="InterPro" id="IPR011009">
    <property type="entry name" value="Kinase-like_dom_sf"/>
</dbReference>
<evidence type="ECO:0000313" key="12">
    <source>
        <dbReference type="EMBL" id="KAA0169415.1"/>
    </source>
</evidence>
<gene>
    <name evidence="12" type="ORF">FNF27_06963</name>
</gene>
<evidence type="ECO:0000256" key="9">
    <source>
        <dbReference type="PROSITE-ProRule" id="PRU10141"/>
    </source>
</evidence>
<keyword evidence="4 9" id="KW-0547">Nucleotide-binding</keyword>
<dbReference type="PROSITE" id="PS50011">
    <property type="entry name" value="PROTEIN_KINASE_DOM"/>
    <property type="match status" value="1"/>
</dbReference>
<dbReference type="SMART" id="SM00220">
    <property type="entry name" value="S_TKc"/>
    <property type="match status" value="1"/>
</dbReference>
<proteinExistence type="predicted"/>
<dbReference type="Pfam" id="PF00069">
    <property type="entry name" value="Pkinase"/>
    <property type="match status" value="1"/>
</dbReference>
<dbReference type="InterPro" id="IPR000719">
    <property type="entry name" value="Prot_kinase_dom"/>
</dbReference>
<evidence type="ECO:0000256" key="3">
    <source>
        <dbReference type="ARBA" id="ARBA00022679"/>
    </source>
</evidence>
<dbReference type="PANTHER" id="PTHR44899">
    <property type="entry name" value="CAMK FAMILY PROTEIN KINASE"/>
    <property type="match status" value="1"/>
</dbReference>
<dbReference type="PROSITE" id="PS00107">
    <property type="entry name" value="PROTEIN_KINASE_ATP"/>
    <property type="match status" value="1"/>
</dbReference>
<keyword evidence="6 9" id="KW-0067">ATP-binding</keyword>
<dbReference type="SUPFAM" id="SSF56112">
    <property type="entry name" value="Protein kinase-like (PK-like)"/>
    <property type="match status" value="1"/>
</dbReference>
<keyword evidence="3" id="KW-0808">Transferase</keyword>
<keyword evidence="5" id="KW-0418">Kinase</keyword>
<evidence type="ECO:0000259" key="11">
    <source>
        <dbReference type="PROSITE" id="PS50011"/>
    </source>
</evidence>
<protein>
    <recommendedName>
        <fullName evidence="1">non-specific serine/threonine protein kinase</fullName>
        <ecNumber evidence="1">2.7.11.1</ecNumber>
    </recommendedName>
</protein>
<organism evidence="12 13">
    <name type="scientific">Cafeteria roenbergensis</name>
    <name type="common">Marine flagellate</name>
    <dbReference type="NCBI Taxonomy" id="33653"/>
    <lineage>
        <taxon>Eukaryota</taxon>
        <taxon>Sar</taxon>
        <taxon>Stramenopiles</taxon>
        <taxon>Bigyra</taxon>
        <taxon>Opalozoa</taxon>
        <taxon>Bicosoecida</taxon>
        <taxon>Cafeteriaceae</taxon>
        <taxon>Cafeteria</taxon>
    </lineage>
</organism>
<dbReference type="GO" id="GO:0004674">
    <property type="term" value="F:protein serine/threonine kinase activity"/>
    <property type="evidence" value="ECO:0007669"/>
    <property type="project" value="UniProtKB-KW"/>
</dbReference>
<dbReference type="CDD" id="cd08215">
    <property type="entry name" value="STKc_Nek"/>
    <property type="match status" value="1"/>
</dbReference>
<feature type="region of interest" description="Disordered" evidence="10">
    <location>
        <begin position="249"/>
        <end position="277"/>
    </location>
</feature>
<dbReference type="OrthoDB" id="248923at2759"/>
<dbReference type="InterPro" id="IPR051131">
    <property type="entry name" value="NEK_Ser/Thr_kinase_NIMA"/>
</dbReference>
<evidence type="ECO:0000256" key="4">
    <source>
        <dbReference type="ARBA" id="ARBA00022741"/>
    </source>
</evidence>
<keyword evidence="2" id="KW-0723">Serine/threonine-protein kinase</keyword>
<feature type="compositionally biased region" description="Acidic residues" evidence="10">
    <location>
        <begin position="461"/>
        <end position="471"/>
    </location>
</feature>
<evidence type="ECO:0000256" key="2">
    <source>
        <dbReference type="ARBA" id="ARBA00022527"/>
    </source>
</evidence>
<evidence type="ECO:0000256" key="7">
    <source>
        <dbReference type="ARBA" id="ARBA00047899"/>
    </source>
</evidence>
<feature type="compositionally biased region" description="Polar residues" evidence="10">
    <location>
        <begin position="249"/>
        <end position="259"/>
    </location>
</feature>
<dbReference type="AlphaFoldDB" id="A0A5A8DVB2"/>
<comment type="catalytic activity">
    <reaction evidence="8">
        <text>L-seryl-[protein] + ATP = O-phospho-L-seryl-[protein] + ADP + H(+)</text>
        <dbReference type="Rhea" id="RHEA:17989"/>
        <dbReference type="Rhea" id="RHEA-COMP:9863"/>
        <dbReference type="Rhea" id="RHEA-COMP:11604"/>
        <dbReference type="ChEBI" id="CHEBI:15378"/>
        <dbReference type="ChEBI" id="CHEBI:29999"/>
        <dbReference type="ChEBI" id="CHEBI:30616"/>
        <dbReference type="ChEBI" id="CHEBI:83421"/>
        <dbReference type="ChEBI" id="CHEBI:456216"/>
        <dbReference type="EC" id="2.7.11.1"/>
    </reaction>
</comment>
<dbReference type="EC" id="2.7.11.1" evidence="1"/>
<dbReference type="PROSITE" id="PS00108">
    <property type="entry name" value="PROTEIN_KINASE_ST"/>
    <property type="match status" value="1"/>
</dbReference>
<dbReference type="Gene3D" id="1.10.510.10">
    <property type="entry name" value="Transferase(Phosphotransferase) domain 1"/>
    <property type="match status" value="1"/>
</dbReference>
<dbReference type="EMBL" id="VLTO01000070">
    <property type="protein sequence ID" value="KAA0169415.1"/>
    <property type="molecule type" value="Genomic_DNA"/>
</dbReference>
<evidence type="ECO:0000313" key="13">
    <source>
        <dbReference type="Proteomes" id="UP000322899"/>
    </source>
</evidence>
<evidence type="ECO:0000256" key="6">
    <source>
        <dbReference type="ARBA" id="ARBA00022840"/>
    </source>
</evidence>
<feature type="binding site" evidence="9">
    <location>
        <position position="33"/>
    </location>
    <ligand>
        <name>ATP</name>
        <dbReference type="ChEBI" id="CHEBI:30616"/>
    </ligand>
</feature>
<dbReference type="InterPro" id="IPR017441">
    <property type="entry name" value="Protein_kinase_ATP_BS"/>
</dbReference>
<evidence type="ECO:0000256" key="10">
    <source>
        <dbReference type="SAM" id="MobiDB-lite"/>
    </source>
</evidence>
<comment type="caution">
    <text evidence="12">The sequence shown here is derived from an EMBL/GenBank/DDBJ whole genome shotgun (WGS) entry which is preliminary data.</text>
</comment>
<dbReference type="InterPro" id="IPR008271">
    <property type="entry name" value="Ser/Thr_kinase_AS"/>
</dbReference>
<sequence length="605" mass="65922">MDRYDKIRTLGRGAFATVHHVRHRETGENLVVKVFHTPMEELGQREREEILQEIKLLAHLRHDGVVRFVDNFVEEGTMHIVMEYASAGTLQRRLQEAEGEYFDEQQLWEWFVQIVDALRYVHSRSILHRDLKPANIMLAGAQGRTIKLGDFGIAKILGKEERAATIVGTPHYLSPEVCSGQRYDVKSDVWGLGCVLYELAALRRPFDGSNLPSIIFSIMRNRPDALPRHYSKELRAMVALLLQPNPSDRPTLGQATVESVSVRGGPTPRSARDAGSLVATPRGRRILPPEHESLLKQLAAVTAEASTAGTSANGNRNNPETAAAVEKAIHDAQHGFARSGSRTGRTARGEVEEASFPLTSARTDRHTARTDNSAIGLGSSAGGHNGSAVGAGPVAVAVVDDDVCRSSVSRHVDSDFEGGFASGPVAVEDAEAEAGISGSDPHDRHQHLDGGRRDGPVDGHGDDDDDDDEEEAPAPIEVRVGRIHGRMLATGAAANGVLWESLGRAWAELGHFDRAIAAYRMSLKRSGSRASVGAMEQLGNLLVRRAQQVWSLARLGDVDQAASLMVAAGSKRLRRAVRSFVRRQGNQDVNVSKGNFNFTVNSYWR</sequence>
<dbReference type="Proteomes" id="UP000322899">
    <property type="component" value="Unassembled WGS sequence"/>
</dbReference>
<dbReference type="PANTHER" id="PTHR44899:SF3">
    <property type="entry name" value="SERINE_THREONINE-PROTEIN KINASE NEK1"/>
    <property type="match status" value="1"/>
</dbReference>
<evidence type="ECO:0000256" key="8">
    <source>
        <dbReference type="ARBA" id="ARBA00048679"/>
    </source>
</evidence>
<name>A0A5A8DVB2_CAFRO</name>
<reference evidence="12 13" key="1">
    <citation type="submission" date="2019-07" db="EMBL/GenBank/DDBJ databases">
        <title>Genomes of Cafeteria roenbergensis.</title>
        <authorList>
            <person name="Fischer M.G."/>
            <person name="Hackl T."/>
            <person name="Roman M."/>
        </authorList>
    </citation>
    <scope>NUCLEOTIDE SEQUENCE [LARGE SCALE GENOMIC DNA]</scope>
    <source>
        <strain evidence="12 13">E4-10P</strain>
    </source>
</reference>
<evidence type="ECO:0000256" key="1">
    <source>
        <dbReference type="ARBA" id="ARBA00012513"/>
    </source>
</evidence>
<evidence type="ECO:0000256" key="5">
    <source>
        <dbReference type="ARBA" id="ARBA00022777"/>
    </source>
</evidence>
<comment type="catalytic activity">
    <reaction evidence="7">
        <text>L-threonyl-[protein] + ATP = O-phospho-L-threonyl-[protein] + ADP + H(+)</text>
        <dbReference type="Rhea" id="RHEA:46608"/>
        <dbReference type="Rhea" id="RHEA-COMP:11060"/>
        <dbReference type="Rhea" id="RHEA-COMP:11605"/>
        <dbReference type="ChEBI" id="CHEBI:15378"/>
        <dbReference type="ChEBI" id="CHEBI:30013"/>
        <dbReference type="ChEBI" id="CHEBI:30616"/>
        <dbReference type="ChEBI" id="CHEBI:61977"/>
        <dbReference type="ChEBI" id="CHEBI:456216"/>
        <dbReference type="EC" id="2.7.11.1"/>
    </reaction>
</comment>
<accession>A0A5A8DVB2</accession>